<dbReference type="Proteomes" id="UP000288805">
    <property type="component" value="Unassembled WGS sequence"/>
</dbReference>
<accession>A0A438C4J4</accession>
<feature type="domain" description="VQ" evidence="2">
    <location>
        <begin position="93"/>
        <end position="118"/>
    </location>
</feature>
<feature type="compositionally biased region" description="Pro residues" evidence="1">
    <location>
        <begin position="123"/>
        <end position="132"/>
    </location>
</feature>
<dbReference type="PANTHER" id="PTHR33783:SF4">
    <property type="entry name" value="VQ MOTIF-CONTAINING PROTEIN 9"/>
    <property type="match status" value="1"/>
</dbReference>
<evidence type="ECO:0000256" key="1">
    <source>
        <dbReference type="SAM" id="MobiDB-lite"/>
    </source>
</evidence>
<dbReference type="Pfam" id="PF05678">
    <property type="entry name" value="VQ"/>
    <property type="match status" value="1"/>
</dbReference>
<dbReference type="InterPro" id="IPR039612">
    <property type="entry name" value="VQ_5/9/14"/>
</dbReference>
<dbReference type="InterPro" id="IPR008889">
    <property type="entry name" value="VQ"/>
</dbReference>
<reference evidence="3 4" key="1">
    <citation type="journal article" date="2018" name="PLoS Genet.">
        <title>Population sequencing reveals clonal diversity and ancestral inbreeding in the grapevine cultivar Chardonnay.</title>
        <authorList>
            <person name="Roach M.J."/>
            <person name="Johnson D.L."/>
            <person name="Bohlmann J."/>
            <person name="van Vuuren H.J."/>
            <person name="Jones S.J."/>
            <person name="Pretorius I.S."/>
            <person name="Schmidt S.A."/>
            <person name="Borneman A.R."/>
        </authorList>
    </citation>
    <scope>NUCLEOTIDE SEQUENCE [LARGE SCALE GENOMIC DNA]</scope>
    <source>
        <strain evidence="4">cv. Chardonnay</strain>
        <tissue evidence="3">Leaf</tissue>
    </source>
</reference>
<feature type="compositionally biased region" description="Pro residues" evidence="1">
    <location>
        <begin position="259"/>
        <end position="272"/>
    </location>
</feature>
<gene>
    <name evidence="3" type="primary">VQ9_1</name>
    <name evidence="3" type="ORF">CK203_078589</name>
</gene>
<dbReference type="AlphaFoldDB" id="A0A438C4J4"/>
<feature type="compositionally biased region" description="Low complexity" evidence="1">
    <location>
        <begin position="7"/>
        <end position="24"/>
    </location>
</feature>
<protein>
    <submittedName>
        <fullName evidence="3">VQ motif-containing protein 9</fullName>
    </submittedName>
</protein>
<dbReference type="EMBL" id="QGNW01002573">
    <property type="protein sequence ID" value="RVW17836.1"/>
    <property type="molecule type" value="Genomic_DNA"/>
</dbReference>
<organism evidence="3 4">
    <name type="scientific">Vitis vinifera</name>
    <name type="common">Grape</name>
    <dbReference type="NCBI Taxonomy" id="29760"/>
    <lineage>
        <taxon>Eukaryota</taxon>
        <taxon>Viridiplantae</taxon>
        <taxon>Streptophyta</taxon>
        <taxon>Embryophyta</taxon>
        <taxon>Tracheophyta</taxon>
        <taxon>Spermatophyta</taxon>
        <taxon>Magnoliopsida</taxon>
        <taxon>eudicotyledons</taxon>
        <taxon>Gunneridae</taxon>
        <taxon>Pentapetalae</taxon>
        <taxon>rosids</taxon>
        <taxon>Vitales</taxon>
        <taxon>Vitaceae</taxon>
        <taxon>Viteae</taxon>
        <taxon>Vitis</taxon>
    </lineage>
</organism>
<comment type="caution">
    <text evidence="3">The sequence shown here is derived from an EMBL/GenBank/DDBJ whole genome shotgun (WGS) entry which is preliminary data.</text>
</comment>
<proteinExistence type="predicted"/>
<evidence type="ECO:0000313" key="3">
    <source>
        <dbReference type="EMBL" id="RVW17836.1"/>
    </source>
</evidence>
<feature type="region of interest" description="Disordered" evidence="1">
    <location>
        <begin position="259"/>
        <end position="286"/>
    </location>
</feature>
<sequence length="338" mass="36940">MDKSCHSSGDSTITTNTSSSTSSSSRDHYLKHLNKISHKISKPIIRRPTIDHPNHHQYHHPPPQPQPQPQPQSQPQPQQQGLQQQQQQQQQQHQPPVYNINKNDFRDVVQKLTGSPAHERFSTPPPIQPPKPQSSRLQRIRPPPLAHVSNRPPLVQVSNRPPHMLNSAVPPPPASTLNPNNPINNSVGTSAVPGCTFGNNGRQVSPLSPLPPFPAVHAAAESPISAYMRLFQTADSDPKRLPGFSPLAPLVSPRWTNPAPPPHQTGIPPPPTSTMTSNSSQFGMPSSPLPFGCLPSPRSPYPLLSPSLLFSPSAGQLGFPQFPLSPRLPVPSPRWRDI</sequence>
<feature type="compositionally biased region" description="Basic residues" evidence="1">
    <location>
        <begin position="31"/>
        <end position="45"/>
    </location>
</feature>
<feature type="region of interest" description="Disordered" evidence="1">
    <location>
        <begin position="1"/>
        <end position="138"/>
    </location>
</feature>
<feature type="compositionally biased region" description="Low complexity" evidence="1">
    <location>
        <begin position="75"/>
        <end position="96"/>
    </location>
</feature>
<feature type="compositionally biased region" description="Pro residues" evidence="1">
    <location>
        <begin position="60"/>
        <end position="74"/>
    </location>
</feature>
<name>A0A438C4J4_VITVI</name>
<evidence type="ECO:0000259" key="2">
    <source>
        <dbReference type="Pfam" id="PF05678"/>
    </source>
</evidence>
<dbReference type="PANTHER" id="PTHR33783">
    <property type="entry name" value="PROTEIN HAIKU1"/>
    <property type="match status" value="1"/>
</dbReference>
<evidence type="ECO:0000313" key="4">
    <source>
        <dbReference type="Proteomes" id="UP000288805"/>
    </source>
</evidence>